<dbReference type="EMBL" id="QUOU01000001">
    <property type="protein sequence ID" value="REL26619.1"/>
    <property type="molecule type" value="Genomic_DNA"/>
</dbReference>
<accession>A0A3E0TQ04</accession>
<evidence type="ECO:0000313" key="1">
    <source>
        <dbReference type="EMBL" id="REL26619.1"/>
    </source>
</evidence>
<organism evidence="1 2">
    <name type="scientific">Thalassotalea euphylliae</name>
    <dbReference type="NCBI Taxonomy" id="1655234"/>
    <lineage>
        <taxon>Bacteria</taxon>
        <taxon>Pseudomonadati</taxon>
        <taxon>Pseudomonadota</taxon>
        <taxon>Gammaproteobacteria</taxon>
        <taxon>Alteromonadales</taxon>
        <taxon>Colwelliaceae</taxon>
        <taxon>Thalassotalea</taxon>
    </lineage>
</organism>
<evidence type="ECO:0000313" key="2">
    <source>
        <dbReference type="Proteomes" id="UP000256478"/>
    </source>
</evidence>
<sequence>MLALLFRHPLLDDSDVTYEITSPKTASEPSANSAPSIAPIADLPMVSEAGEQVAVVPLELNYFDSNNDPVDDIGVEILDSLGQLHTGTLQGGLLTMPDLPIGQCQISYLGTTDVDEQQLIEKRKVFKQYLSDMLAEIKAQAAREDALFEQQDLIDQWLIQLGATMTGVYDGGKSVVQGIADIVTFTVDVQLQVYSACYDLIDSLMRGDIPAIKQQMETILAHTEKSHQSLTEAFELLVVIVEDDETRTALANFPNDYFNAHSFVEKHRIGGIFLFEILLAVLTAGYGAAASAASKSKYVVKAHKALTEIADIIKRKRLNRQQTHALAPSNTKTVEKIEQPPKKLAQPKFKRLPPPVSIAEALNRLTLARQSIIKHGYRAKYSDDELLAMAQAGKVANERFHVRFMDANYLEYKGKPGNLGQPFEGESGYGAKYWSTTFDQIEDADSDPKIISEKLGLDYQPDKQFVMVVIDTEKTKNIADTHSIIPTYQNLGKFAKEELPSNFSVEEVDKLMTPEFQSHYAQQYQAALDSGLMKDEWHTAGAVKYFSEHSADKTEFDLMQKRLLMQDKLGNNQHFLGNGLTKTLLPNDGQFGAVETFNFERKLVNLEEFGDAIKISDILTPIGK</sequence>
<dbReference type="Proteomes" id="UP000256478">
    <property type="component" value="Unassembled WGS sequence"/>
</dbReference>
<proteinExistence type="predicted"/>
<protein>
    <submittedName>
        <fullName evidence="1">Uncharacterized protein</fullName>
    </submittedName>
</protein>
<reference evidence="1 2" key="1">
    <citation type="submission" date="2018-08" db="EMBL/GenBank/DDBJ databases">
        <title>Thalassotalea euphylliae genome.</title>
        <authorList>
            <person name="Summers S."/>
            <person name="Rice S.A."/>
            <person name="Freckelton M.L."/>
            <person name="Nedved B.T."/>
            <person name="Hadfield M.G."/>
        </authorList>
    </citation>
    <scope>NUCLEOTIDE SEQUENCE [LARGE SCALE GENOMIC DNA]</scope>
    <source>
        <strain evidence="1 2">H1</strain>
    </source>
</reference>
<dbReference type="AlphaFoldDB" id="A0A3E0TQ04"/>
<comment type="caution">
    <text evidence="1">The sequence shown here is derived from an EMBL/GenBank/DDBJ whole genome shotgun (WGS) entry which is preliminary data.</text>
</comment>
<name>A0A3E0TQ04_9GAMM</name>
<gene>
    <name evidence="1" type="ORF">DXX93_08545</name>
</gene>